<dbReference type="SUPFAM" id="SSF53850">
    <property type="entry name" value="Periplasmic binding protein-like II"/>
    <property type="match status" value="1"/>
</dbReference>
<organism evidence="6 7">
    <name type="scientific">Pigmentiphaga kullae</name>
    <dbReference type="NCBI Taxonomy" id="151784"/>
    <lineage>
        <taxon>Bacteria</taxon>
        <taxon>Pseudomonadati</taxon>
        <taxon>Pseudomonadota</taxon>
        <taxon>Betaproteobacteria</taxon>
        <taxon>Burkholderiales</taxon>
        <taxon>Alcaligenaceae</taxon>
        <taxon>Pigmentiphaga</taxon>
    </lineage>
</organism>
<dbReference type="OrthoDB" id="9106612at2"/>
<dbReference type="SUPFAM" id="SSF46785">
    <property type="entry name" value="Winged helix' DNA-binding domain"/>
    <property type="match status" value="1"/>
</dbReference>
<evidence type="ECO:0000256" key="1">
    <source>
        <dbReference type="ARBA" id="ARBA00009437"/>
    </source>
</evidence>
<dbReference type="FunFam" id="1.10.10.10:FF:000001">
    <property type="entry name" value="LysR family transcriptional regulator"/>
    <property type="match status" value="1"/>
</dbReference>
<keyword evidence="4" id="KW-0804">Transcription</keyword>
<evidence type="ECO:0000313" key="6">
    <source>
        <dbReference type="EMBL" id="RZS81251.1"/>
    </source>
</evidence>
<dbReference type="Pfam" id="PF03466">
    <property type="entry name" value="LysR_substrate"/>
    <property type="match status" value="1"/>
</dbReference>
<dbReference type="InterPro" id="IPR005119">
    <property type="entry name" value="LysR_subst-bd"/>
</dbReference>
<dbReference type="Proteomes" id="UP000292445">
    <property type="component" value="Unassembled WGS sequence"/>
</dbReference>
<dbReference type="PANTHER" id="PTHR30419">
    <property type="entry name" value="HTH-TYPE TRANSCRIPTIONAL REGULATOR YBHD"/>
    <property type="match status" value="1"/>
</dbReference>
<dbReference type="PANTHER" id="PTHR30419:SF8">
    <property type="entry name" value="NITROGEN ASSIMILATION TRANSCRIPTIONAL ACTIVATOR-RELATED"/>
    <property type="match status" value="1"/>
</dbReference>
<proteinExistence type="inferred from homology"/>
<sequence>MNISLRQLRAFLGVAASGNFTRTAQRLHLSQAGLSATIRELESQLNTRLFERTTRAVVLTEAGRVFLPAAELVERELSAAAARLRDMGRQEGAALRLAFTPLMAANVVPESMRRFLADHPRVEVEIIAGSPLEIQQLVETGEADAAFGAFFSKVSGLVRKALAPSGLLAVYAPGSYAPVPSAKGRRDTTWEILRDQPYVALTEDSPIHQLAEDALFKHQVNVGRRIAVQHLDTALGLAEQGFGIAVIPEFSQIACARYAVEHRVISPAVAFDFSYVMRAGVPPPDTLIEFAEVFKSVMAART</sequence>
<dbReference type="Gene3D" id="3.40.190.10">
    <property type="entry name" value="Periplasmic binding protein-like II"/>
    <property type="match status" value="2"/>
</dbReference>
<dbReference type="InterPro" id="IPR050950">
    <property type="entry name" value="HTH-type_LysR_regulators"/>
</dbReference>
<evidence type="ECO:0000256" key="3">
    <source>
        <dbReference type="ARBA" id="ARBA00023125"/>
    </source>
</evidence>
<evidence type="ECO:0000313" key="7">
    <source>
        <dbReference type="Proteomes" id="UP000292445"/>
    </source>
</evidence>
<dbReference type="GO" id="GO:0003677">
    <property type="term" value="F:DNA binding"/>
    <property type="evidence" value="ECO:0007669"/>
    <property type="project" value="UniProtKB-KW"/>
</dbReference>
<dbReference type="PROSITE" id="PS50931">
    <property type="entry name" value="HTH_LYSR"/>
    <property type="match status" value="1"/>
</dbReference>
<evidence type="ECO:0000256" key="4">
    <source>
        <dbReference type="ARBA" id="ARBA00023163"/>
    </source>
</evidence>
<evidence type="ECO:0000259" key="5">
    <source>
        <dbReference type="PROSITE" id="PS50931"/>
    </source>
</evidence>
<protein>
    <submittedName>
        <fullName evidence="6">DNA-binding transcriptional LysR family regulator</fullName>
    </submittedName>
</protein>
<dbReference type="InterPro" id="IPR000847">
    <property type="entry name" value="LysR_HTH_N"/>
</dbReference>
<dbReference type="Pfam" id="PF00126">
    <property type="entry name" value="HTH_1"/>
    <property type="match status" value="1"/>
</dbReference>
<dbReference type="InterPro" id="IPR036390">
    <property type="entry name" value="WH_DNA-bd_sf"/>
</dbReference>
<dbReference type="RefSeq" id="WP_130358890.1">
    <property type="nucleotide sequence ID" value="NZ_SGXC01000002.1"/>
</dbReference>
<dbReference type="PRINTS" id="PR00039">
    <property type="entry name" value="HTHLYSR"/>
</dbReference>
<keyword evidence="7" id="KW-1185">Reference proteome</keyword>
<comment type="similarity">
    <text evidence="1">Belongs to the LysR transcriptional regulatory family.</text>
</comment>
<evidence type="ECO:0000256" key="2">
    <source>
        <dbReference type="ARBA" id="ARBA00023015"/>
    </source>
</evidence>
<keyword evidence="3 6" id="KW-0238">DNA-binding</keyword>
<dbReference type="InterPro" id="IPR036388">
    <property type="entry name" value="WH-like_DNA-bd_sf"/>
</dbReference>
<dbReference type="AlphaFoldDB" id="A0A4Q7NDT6"/>
<dbReference type="GO" id="GO:0005829">
    <property type="term" value="C:cytosol"/>
    <property type="evidence" value="ECO:0007669"/>
    <property type="project" value="TreeGrafter"/>
</dbReference>
<accession>A0A4Q7NDT6</accession>
<dbReference type="EMBL" id="SGXC01000002">
    <property type="protein sequence ID" value="RZS81251.1"/>
    <property type="molecule type" value="Genomic_DNA"/>
</dbReference>
<feature type="domain" description="HTH lysR-type" evidence="5">
    <location>
        <begin position="3"/>
        <end position="60"/>
    </location>
</feature>
<keyword evidence="2" id="KW-0805">Transcription regulation</keyword>
<reference evidence="6 7" key="1">
    <citation type="submission" date="2019-02" db="EMBL/GenBank/DDBJ databases">
        <title>Genomic Encyclopedia of Type Strains, Phase IV (KMG-IV): sequencing the most valuable type-strain genomes for metagenomic binning, comparative biology and taxonomic classification.</title>
        <authorList>
            <person name="Goeker M."/>
        </authorList>
    </citation>
    <scope>NUCLEOTIDE SEQUENCE [LARGE SCALE GENOMIC DNA]</scope>
    <source>
        <strain evidence="6 7">K24</strain>
    </source>
</reference>
<dbReference type="Gene3D" id="1.10.10.10">
    <property type="entry name" value="Winged helix-like DNA-binding domain superfamily/Winged helix DNA-binding domain"/>
    <property type="match status" value="1"/>
</dbReference>
<comment type="caution">
    <text evidence="6">The sequence shown here is derived from an EMBL/GenBank/DDBJ whole genome shotgun (WGS) entry which is preliminary data.</text>
</comment>
<dbReference type="GO" id="GO:0003700">
    <property type="term" value="F:DNA-binding transcription factor activity"/>
    <property type="evidence" value="ECO:0007669"/>
    <property type="project" value="InterPro"/>
</dbReference>
<name>A0A4Q7NDT6_9BURK</name>
<gene>
    <name evidence="6" type="ORF">EV675_3874</name>
</gene>